<dbReference type="PANTHER" id="PTHR15169:SF0">
    <property type="entry name" value="DNA DAMAGE-BINDING PROTEIN 2"/>
    <property type="match status" value="1"/>
</dbReference>
<dbReference type="InterPro" id="IPR036322">
    <property type="entry name" value="WD40_repeat_dom_sf"/>
</dbReference>
<evidence type="ECO:0000256" key="2">
    <source>
        <dbReference type="ARBA" id="ARBA00005434"/>
    </source>
</evidence>
<feature type="region of interest" description="Disordered" evidence="13">
    <location>
        <begin position="396"/>
        <end position="437"/>
    </location>
</feature>
<evidence type="ECO:0000313" key="15">
    <source>
        <dbReference type="Proteomes" id="UP001558652"/>
    </source>
</evidence>
<dbReference type="SUPFAM" id="SSF50978">
    <property type="entry name" value="WD40 repeat-like"/>
    <property type="match status" value="1"/>
</dbReference>
<evidence type="ECO:0000256" key="13">
    <source>
        <dbReference type="SAM" id="MobiDB-lite"/>
    </source>
</evidence>
<dbReference type="InterPro" id="IPR019775">
    <property type="entry name" value="WD40_repeat_CS"/>
</dbReference>
<proteinExistence type="inferred from homology"/>
<dbReference type="GO" id="GO:0006281">
    <property type="term" value="P:DNA repair"/>
    <property type="evidence" value="ECO:0007669"/>
    <property type="project" value="UniProtKB-KW"/>
</dbReference>
<evidence type="ECO:0000256" key="7">
    <source>
        <dbReference type="ARBA" id="ARBA00022786"/>
    </source>
</evidence>
<evidence type="ECO:0000256" key="4">
    <source>
        <dbReference type="ARBA" id="ARBA00022574"/>
    </source>
</evidence>
<dbReference type="AlphaFoldDB" id="A0ABD0YVE3"/>
<dbReference type="GO" id="GO:0005634">
    <property type="term" value="C:nucleus"/>
    <property type="evidence" value="ECO:0007669"/>
    <property type="project" value="UniProtKB-SubCell"/>
</dbReference>
<dbReference type="EMBL" id="JBFDAA010000012">
    <property type="protein sequence ID" value="KAL1123179.1"/>
    <property type="molecule type" value="Genomic_DNA"/>
</dbReference>
<evidence type="ECO:0000256" key="3">
    <source>
        <dbReference type="ARBA" id="ARBA00014580"/>
    </source>
</evidence>
<evidence type="ECO:0000256" key="9">
    <source>
        <dbReference type="ARBA" id="ARBA00023204"/>
    </source>
</evidence>
<dbReference type="InterPro" id="IPR015943">
    <property type="entry name" value="WD40/YVTN_repeat-like_dom_sf"/>
</dbReference>
<dbReference type="PROSITE" id="PS00678">
    <property type="entry name" value="WD_REPEATS_1"/>
    <property type="match status" value="1"/>
</dbReference>
<keyword evidence="7" id="KW-0833">Ubl conjugation pathway</keyword>
<evidence type="ECO:0000256" key="10">
    <source>
        <dbReference type="ARBA" id="ARBA00023242"/>
    </source>
</evidence>
<dbReference type="PROSITE" id="PS50082">
    <property type="entry name" value="WD_REPEATS_2"/>
    <property type="match status" value="1"/>
</dbReference>
<name>A0ABD0YVE3_9HEMI</name>
<gene>
    <name evidence="14" type="ORF">AAG570_002266</name>
</gene>
<keyword evidence="4 12" id="KW-0853">WD repeat</keyword>
<reference evidence="14 15" key="1">
    <citation type="submission" date="2024-07" db="EMBL/GenBank/DDBJ databases">
        <title>Chromosome-level genome assembly of the water stick insect Ranatra chinensis (Heteroptera: Nepidae).</title>
        <authorList>
            <person name="Liu X."/>
        </authorList>
    </citation>
    <scope>NUCLEOTIDE SEQUENCE [LARGE SCALE GENOMIC DNA]</scope>
    <source>
        <strain evidence="14">Cailab_2021Rc</strain>
        <tissue evidence="14">Muscle</tissue>
    </source>
</reference>
<evidence type="ECO:0000256" key="11">
    <source>
        <dbReference type="ARBA" id="ARBA00031670"/>
    </source>
</evidence>
<feature type="repeat" description="WD" evidence="12">
    <location>
        <begin position="206"/>
        <end position="241"/>
    </location>
</feature>
<evidence type="ECO:0000256" key="6">
    <source>
        <dbReference type="ARBA" id="ARBA00022763"/>
    </source>
</evidence>
<dbReference type="InterPro" id="IPR033312">
    <property type="entry name" value="DDB2"/>
</dbReference>
<dbReference type="Gene3D" id="2.130.10.10">
    <property type="entry name" value="YVTN repeat-like/Quinoprotein amine dehydrogenase"/>
    <property type="match status" value="1"/>
</dbReference>
<protein>
    <recommendedName>
        <fullName evidence="3">DNA damage-binding protein 2</fullName>
    </recommendedName>
    <alternativeName>
        <fullName evidence="11">Damage-specific DNA-binding protein 2</fullName>
    </alternativeName>
</protein>
<dbReference type="GO" id="GO:0003677">
    <property type="term" value="F:DNA binding"/>
    <property type="evidence" value="ECO:0007669"/>
    <property type="project" value="UniProtKB-KW"/>
</dbReference>
<keyword evidence="6" id="KW-0227">DNA damage</keyword>
<accession>A0ABD0YVE3</accession>
<comment type="subcellular location">
    <subcellularLocation>
        <location evidence="1">Nucleus</location>
    </subcellularLocation>
</comment>
<organism evidence="14 15">
    <name type="scientific">Ranatra chinensis</name>
    <dbReference type="NCBI Taxonomy" id="642074"/>
    <lineage>
        <taxon>Eukaryota</taxon>
        <taxon>Metazoa</taxon>
        <taxon>Ecdysozoa</taxon>
        <taxon>Arthropoda</taxon>
        <taxon>Hexapoda</taxon>
        <taxon>Insecta</taxon>
        <taxon>Pterygota</taxon>
        <taxon>Neoptera</taxon>
        <taxon>Paraneoptera</taxon>
        <taxon>Hemiptera</taxon>
        <taxon>Heteroptera</taxon>
        <taxon>Panheteroptera</taxon>
        <taxon>Nepomorpha</taxon>
        <taxon>Nepidae</taxon>
        <taxon>Ranatrinae</taxon>
        <taxon>Ranatra</taxon>
    </lineage>
</organism>
<keyword evidence="15" id="KW-1185">Reference proteome</keyword>
<sequence length="437" mass="48262">MGRKPAVKPQVTVPPSPKNTIEKETRLHNTVLCYDQFQRGRLAPSVVRHAAEFVVSERLKCYTVFTSCSCLTRRVTALSWHPTNNSLLLVGSKGGEFIVCGPTGDRREPEQQRHTLDQGIGPGGSLLSIAFDLTSPSRCYTASLDGTVKEWNIDSGDSKVLLNTGTLERWFCSLNTSQSTGLIVAGDTSGVLTVMSGRDKGILSKHKLHKSKITTTEMCNRTGWLLVTASIDKAVKIWDIRKLKECSPLDSLIHERPVNSAFLSPTGSGRLLTTDQHSQLRIYRTGDWALETLMIHPHRQFQHLTAIKASWHPLCDMVVVGRYPDPALPSFVEGELRTVDIFSAKTGKLMAQLSSPSCKGIMSLNTFDPTGEYLASAMGLCVPIWAFRDPLQIKKSKKLPHDGSSNLGADNDDGDDDTFRPPPPKKIKKREKKGEKK</sequence>
<keyword evidence="9" id="KW-0234">DNA repair</keyword>
<evidence type="ECO:0000256" key="1">
    <source>
        <dbReference type="ARBA" id="ARBA00004123"/>
    </source>
</evidence>
<evidence type="ECO:0000313" key="14">
    <source>
        <dbReference type="EMBL" id="KAL1123179.1"/>
    </source>
</evidence>
<comment type="similarity">
    <text evidence="2">Belongs to the WD repeat DDB2/WDR76 family.</text>
</comment>
<dbReference type="PANTHER" id="PTHR15169">
    <property type="entry name" value="DAMAGE-SPECIFIC DNA BINDING PROTEIN 2"/>
    <property type="match status" value="1"/>
</dbReference>
<comment type="caution">
    <text evidence="14">The sequence shown here is derived from an EMBL/GenBank/DDBJ whole genome shotgun (WGS) entry which is preliminary data.</text>
</comment>
<evidence type="ECO:0000256" key="12">
    <source>
        <dbReference type="PROSITE-ProRule" id="PRU00221"/>
    </source>
</evidence>
<keyword evidence="10" id="KW-0539">Nucleus</keyword>
<dbReference type="SMART" id="SM00320">
    <property type="entry name" value="WD40"/>
    <property type="match status" value="4"/>
</dbReference>
<keyword evidence="5" id="KW-0677">Repeat</keyword>
<keyword evidence="8" id="KW-0238">DNA-binding</keyword>
<dbReference type="Proteomes" id="UP001558652">
    <property type="component" value="Unassembled WGS sequence"/>
</dbReference>
<evidence type="ECO:0000256" key="5">
    <source>
        <dbReference type="ARBA" id="ARBA00022737"/>
    </source>
</evidence>
<evidence type="ECO:0000256" key="8">
    <source>
        <dbReference type="ARBA" id="ARBA00023125"/>
    </source>
</evidence>
<dbReference type="InterPro" id="IPR001680">
    <property type="entry name" value="WD40_rpt"/>
</dbReference>